<feature type="transmembrane region" description="Helical" evidence="2">
    <location>
        <begin position="379"/>
        <end position="400"/>
    </location>
</feature>
<keyword evidence="2" id="KW-0472">Membrane</keyword>
<keyword evidence="2" id="KW-1133">Transmembrane helix</keyword>
<reference evidence="3 4" key="1">
    <citation type="journal article" date="2024" name="Commun. Biol.">
        <title>Comparative genomic analysis of thermophilic fungi reveals convergent evolutionary adaptations and gene losses.</title>
        <authorList>
            <person name="Steindorff A.S."/>
            <person name="Aguilar-Pontes M.V."/>
            <person name="Robinson A.J."/>
            <person name="Andreopoulos B."/>
            <person name="LaButti K."/>
            <person name="Kuo A."/>
            <person name="Mondo S."/>
            <person name="Riley R."/>
            <person name="Otillar R."/>
            <person name="Haridas S."/>
            <person name="Lipzen A."/>
            <person name="Grimwood J."/>
            <person name="Schmutz J."/>
            <person name="Clum A."/>
            <person name="Reid I.D."/>
            <person name="Moisan M.C."/>
            <person name="Butler G."/>
            <person name="Nguyen T.T.M."/>
            <person name="Dewar K."/>
            <person name="Conant G."/>
            <person name="Drula E."/>
            <person name="Henrissat B."/>
            <person name="Hansel C."/>
            <person name="Singer S."/>
            <person name="Hutchinson M.I."/>
            <person name="de Vries R.P."/>
            <person name="Natvig D.O."/>
            <person name="Powell A.J."/>
            <person name="Tsang A."/>
            <person name="Grigoriev I.V."/>
        </authorList>
    </citation>
    <scope>NUCLEOTIDE SEQUENCE [LARGE SCALE GENOMIC DNA]</scope>
    <source>
        <strain evidence="3 4">ATCC 22073</strain>
    </source>
</reference>
<organism evidence="3 4">
    <name type="scientific">Remersonia thermophila</name>
    <dbReference type="NCBI Taxonomy" id="72144"/>
    <lineage>
        <taxon>Eukaryota</taxon>
        <taxon>Fungi</taxon>
        <taxon>Dikarya</taxon>
        <taxon>Ascomycota</taxon>
        <taxon>Pezizomycotina</taxon>
        <taxon>Sordariomycetes</taxon>
        <taxon>Sordariomycetidae</taxon>
        <taxon>Sordariales</taxon>
        <taxon>Sordariales incertae sedis</taxon>
        <taxon>Remersonia</taxon>
    </lineage>
</organism>
<dbReference type="GeneID" id="98126771"/>
<accession>A0ABR4D8I7</accession>
<comment type="caution">
    <text evidence="3">The sequence shown here is derived from an EMBL/GenBank/DDBJ whole genome shotgun (WGS) entry which is preliminary data.</text>
</comment>
<gene>
    <name evidence="3" type="ORF">VTJ83DRAFT_5518</name>
</gene>
<keyword evidence="4" id="KW-1185">Reference proteome</keyword>
<proteinExistence type="predicted"/>
<protein>
    <submittedName>
        <fullName evidence="3">Uncharacterized protein</fullName>
    </submittedName>
</protein>
<feature type="transmembrane region" description="Helical" evidence="2">
    <location>
        <begin position="252"/>
        <end position="272"/>
    </location>
</feature>
<evidence type="ECO:0000313" key="4">
    <source>
        <dbReference type="Proteomes" id="UP001600064"/>
    </source>
</evidence>
<dbReference type="RefSeq" id="XP_070864893.1">
    <property type="nucleotide sequence ID" value="XM_071012127.1"/>
</dbReference>
<evidence type="ECO:0000256" key="1">
    <source>
        <dbReference type="SAM" id="MobiDB-lite"/>
    </source>
</evidence>
<dbReference type="Proteomes" id="UP001600064">
    <property type="component" value="Unassembled WGS sequence"/>
</dbReference>
<feature type="transmembrane region" description="Helical" evidence="2">
    <location>
        <begin position="278"/>
        <end position="297"/>
    </location>
</feature>
<evidence type="ECO:0000256" key="2">
    <source>
        <dbReference type="SAM" id="Phobius"/>
    </source>
</evidence>
<keyword evidence="2" id="KW-0812">Transmembrane</keyword>
<dbReference type="EMBL" id="JAZGUE010000005">
    <property type="protein sequence ID" value="KAL2266166.1"/>
    <property type="molecule type" value="Genomic_DNA"/>
</dbReference>
<feature type="transmembrane region" description="Helical" evidence="2">
    <location>
        <begin position="356"/>
        <end position="373"/>
    </location>
</feature>
<evidence type="ECO:0000313" key="3">
    <source>
        <dbReference type="EMBL" id="KAL2266166.1"/>
    </source>
</evidence>
<sequence length="539" mass="59618">MADQSGGDSPTGWLAWFPFGKQDLPGWRFDVITLLAIIGESSVAGHAQTLTASTLCLLPRIIPAPQALLRPTRPQRLPDVTAKMAGVYNGVVLDSVGFFTNIMHPLDQFKPFAFKVLEIKHAPHLITPSGGLKQKPGNGRRKRWLEGLREGWETLAGKKGKGKSNLEGPGEENEGVLMSSAPHVVDVELGKEDASSPPPAADRADPGTNNTAPTPPKRTLTISERITDMITYPTMINTEEFYTVPPRFWSPVHILSVFSFLNTIGIMVSAGYWKDGTAIVAIGLISVAGSVVCYASWWRPILMHRRTTNKVPRGDVVIRTREGAFLVVKCTEEVARELYSGTEECRYVAGPLAHRALMGLGMVLIMMAVVLMGNCSWESQALIGGSYILLNALYWLMSLLPDRTFWDLSRYTITDVTPQDAARAHETTDPDDPREGVPSFTRTLWYAVRETKHDAWVERSGAMPGTAQWKKWLAEAMQAAKDNNNEWQAVSRKNAIMKEAPDTWAQHATGREGDDEAWQRAPLTEVQHFRRTGTAPSTF</sequence>
<feature type="compositionally biased region" description="Basic and acidic residues" evidence="1">
    <location>
        <begin position="185"/>
        <end position="194"/>
    </location>
</feature>
<name>A0ABR4D8I7_9PEZI</name>
<feature type="region of interest" description="Disordered" evidence="1">
    <location>
        <begin position="155"/>
        <end position="218"/>
    </location>
</feature>